<reference evidence="2 3" key="1">
    <citation type="submission" date="2019-07" db="EMBL/GenBank/DDBJ databases">
        <authorList>
            <person name="Kim J."/>
        </authorList>
    </citation>
    <scope>NUCLEOTIDE SEQUENCE [LARGE SCALE GENOMIC DNA]</scope>
    <source>
        <strain evidence="2 3">N4</strain>
    </source>
</reference>
<dbReference type="Gene3D" id="2.60.40.1190">
    <property type="match status" value="1"/>
</dbReference>
<dbReference type="EMBL" id="VNJK01000001">
    <property type="protein sequence ID" value="TVX94361.1"/>
    <property type="molecule type" value="Genomic_DNA"/>
</dbReference>
<dbReference type="OrthoDB" id="9786766at2"/>
<dbReference type="GO" id="GO:0030246">
    <property type="term" value="F:carbohydrate binding"/>
    <property type="evidence" value="ECO:0007669"/>
    <property type="project" value="InterPro"/>
</dbReference>
<organism evidence="2 3">
    <name type="scientific">Paenibacillus agilis</name>
    <dbReference type="NCBI Taxonomy" id="3020863"/>
    <lineage>
        <taxon>Bacteria</taxon>
        <taxon>Bacillati</taxon>
        <taxon>Bacillota</taxon>
        <taxon>Bacilli</taxon>
        <taxon>Bacillales</taxon>
        <taxon>Paenibacillaceae</taxon>
        <taxon>Paenibacillus</taxon>
    </lineage>
</organism>
<dbReference type="Pfam" id="PF06452">
    <property type="entry name" value="CBM9_1"/>
    <property type="match status" value="1"/>
</dbReference>
<protein>
    <recommendedName>
        <fullName evidence="1">Carbohydrate-binding domain-containing protein</fullName>
    </recommendedName>
</protein>
<dbReference type="Proteomes" id="UP000318102">
    <property type="component" value="Unassembled WGS sequence"/>
</dbReference>
<sequence length="247" mass="28548">MELSNMTVIEYGAVSNGSGSIDEMAASTSTVPVYFCRHVDHVPTDSDWQEMQLAKLVDVATGETPRLQTTVQACWTDKALHMRFTCEDDYIHSPYHERDDLLFHADVMEWFIDVEGTGLQYYEFNLSPNNIVFDALIINEPDKPREYLLEWNADGLKTSVTELESSSETNQHTIQQSIQEQVSVYAYVIELPFTDLNTTPQDGIEWRINCYRIDEDPSKNRSYWAWSPTGEINFHVPERFGRLQFVR</sequence>
<dbReference type="CDD" id="cd09620">
    <property type="entry name" value="CBM9_like_3"/>
    <property type="match status" value="1"/>
</dbReference>
<name>A0A559J3C0_9BACL</name>
<dbReference type="GO" id="GO:0016052">
    <property type="term" value="P:carbohydrate catabolic process"/>
    <property type="evidence" value="ECO:0007669"/>
    <property type="project" value="InterPro"/>
</dbReference>
<keyword evidence="3" id="KW-1185">Reference proteome</keyword>
<dbReference type="SUPFAM" id="SSF49344">
    <property type="entry name" value="CBD9-like"/>
    <property type="match status" value="1"/>
</dbReference>
<dbReference type="AlphaFoldDB" id="A0A559J3C0"/>
<proteinExistence type="predicted"/>
<evidence type="ECO:0000313" key="3">
    <source>
        <dbReference type="Proteomes" id="UP000318102"/>
    </source>
</evidence>
<evidence type="ECO:0000313" key="2">
    <source>
        <dbReference type="EMBL" id="TVX94361.1"/>
    </source>
</evidence>
<comment type="caution">
    <text evidence="2">The sequence shown here is derived from an EMBL/GenBank/DDBJ whole genome shotgun (WGS) entry which is preliminary data.</text>
</comment>
<gene>
    <name evidence="2" type="ORF">FPZ44_15650</name>
</gene>
<accession>A0A559J3C0</accession>
<feature type="domain" description="Carbohydrate-binding" evidence="1">
    <location>
        <begin position="45"/>
        <end position="245"/>
    </location>
</feature>
<dbReference type="GO" id="GO:0004553">
    <property type="term" value="F:hydrolase activity, hydrolyzing O-glycosyl compounds"/>
    <property type="evidence" value="ECO:0007669"/>
    <property type="project" value="InterPro"/>
</dbReference>
<dbReference type="InterPro" id="IPR010502">
    <property type="entry name" value="Carb-bd_dom_fam9"/>
</dbReference>
<evidence type="ECO:0000259" key="1">
    <source>
        <dbReference type="Pfam" id="PF06452"/>
    </source>
</evidence>